<dbReference type="InterPro" id="IPR014782">
    <property type="entry name" value="Peptidase_M1_dom"/>
</dbReference>
<evidence type="ECO:0000256" key="17">
    <source>
        <dbReference type="SAM" id="MobiDB-lite"/>
    </source>
</evidence>
<evidence type="ECO:0000256" key="5">
    <source>
        <dbReference type="ARBA" id="ARBA00022723"/>
    </source>
</evidence>
<evidence type="ECO:0000256" key="14">
    <source>
        <dbReference type="PIRSR" id="PIRSR634016-1"/>
    </source>
</evidence>
<dbReference type="FunFam" id="2.60.40.1730:FF:000001">
    <property type="entry name" value="Leucyl-cystinyl aminopeptidase"/>
    <property type="match status" value="1"/>
</dbReference>
<evidence type="ECO:0000256" key="6">
    <source>
        <dbReference type="ARBA" id="ARBA00022801"/>
    </source>
</evidence>
<evidence type="ECO:0000313" key="23">
    <source>
        <dbReference type="Proteomes" id="UP001557470"/>
    </source>
</evidence>
<keyword evidence="11 18" id="KW-0472">Membrane</keyword>
<organism evidence="22 23">
    <name type="scientific">Umbra pygmaea</name>
    <name type="common">Eastern mudminnow</name>
    <dbReference type="NCBI Taxonomy" id="75934"/>
    <lineage>
        <taxon>Eukaryota</taxon>
        <taxon>Metazoa</taxon>
        <taxon>Chordata</taxon>
        <taxon>Craniata</taxon>
        <taxon>Vertebrata</taxon>
        <taxon>Euteleostomi</taxon>
        <taxon>Actinopterygii</taxon>
        <taxon>Neopterygii</taxon>
        <taxon>Teleostei</taxon>
        <taxon>Protacanthopterygii</taxon>
        <taxon>Esociformes</taxon>
        <taxon>Umbridae</taxon>
        <taxon>Umbra</taxon>
    </lineage>
</organism>
<comment type="caution">
    <text evidence="22">The sequence shown here is derived from an EMBL/GenBank/DDBJ whole genome shotgun (WGS) entry which is preliminary data.</text>
</comment>
<dbReference type="SUPFAM" id="SSF55486">
    <property type="entry name" value="Metalloproteases ('zincins'), catalytic domain"/>
    <property type="match status" value="1"/>
</dbReference>
<comment type="cofactor">
    <cofactor evidence="15">
        <name>Zn(2+)</name>
        <dbReference type="ChEBI" id="CHEBI:29105"/>
    </cofactor>
    <text evidence="15">Binds 1 zinc ion per subunit.</text>
</comment>
<keyword evidence="9 18" id="KW-1133">Transmembrane helix</keyword>
<dbReference type="Pfam" id="PF11838">
    <property type="entry name" value="ERAP1_C"/>
    <property type="match status" value="1"/>
</dbReference>
<proteinExistence type="inferred from homology"/>
<keyword evidence="2" id="KW-0031">Aminopeptidase</keyword>
<evidence type="ECO:0000259" key="21">
    <source>
        <dbReference type="Pfam" id="PF17900"/>
    </source>
</evidence>
<feature type="region of interest" description="Disordered" evidence="17">
    <location>
        <begin position="89"/>
        <end position="108"/>
    </location>
</feature>
<keyword evidence="4 18" id="KW-0812">Transmembrane</keyword>
<evidence type="ECO:0000256" key="18">
    <source>
        <dbReference type="SAM" id="Phobius"/>
    </source>
</evidence>
<evidence type="ECO:0000256" key="2">
    <source>
        <dbReference type="ARBA" id="ARBA00022438"/>
    </source>
</evidence>
<evidence type="ECO:0000256" key="4">
    <source>
        <dbReference type="ARBA" id="ARBA00022692"/>
    </source>
</evidence>
<dbReference type="InterPro" id="IPR027268">
    <property type="entry name" value="Peptidase_M4/M1_CTD_sf"/>
</dbReference>
<feature type="compositionally biased region" description="Basic and acidic residues" evidence="17">
    <location>
        <begin position="1"/>
        <end position="11"/>
    </location>
</feature>
<dbReference type="GO" id="GO:0012505">
    <property type="term" value="C:endomembrane system"/>
    <property type="evidence" value="ECO:0007669"/>
    <property type="project" value="UniProtKB-SubCell"/>
</dbReference>
<keyword evidence="6" id="KW-0378">Hydrolase</keyword>
<feature type="binding site" evidence="15">
    <location>
        <position position="475"/>
    </location>
    <ligand>
        <name>Zn(2+)</name>
        <dbReference type="ChEBI" id="CHEBI:29105"/>
        <note>catalytic</note>
    </ligand>
</feature>
<dbReference type="InterPro" id="IPR050344">
    <property type="entry name" value="Peptidase_M1_aminopeptidases"/>
</dbReference>
<dbReference type="AlphaFoldDB" id="A0ABD0WR38"/>
<evidence type="ECO:0000256" key="7">
    <source>
        <dbReference type="ARBA" id="ARBA00022833"/>
    </source>
</evidence>
<evidence type="ECO:0000259" key="19">
    <source>
        <dbReference type="Pfam" id="PF01433"/>
    </source>
</evidence>
<dbReference type="FunFam" id="1.10.390.10:FF:000016">
    <property type="entry name" value="Glutamyl aminopeptidase"/>
    <property type="match status" value="1"/>
</dbReference>
<evidence type="ECO:0000313" key="22">
    <source>
        <dbReference type="EMBL" id="KAL0979299.1"/>
    </source>
</evidence>
<comment type="similarity">
    <text evidence="1">Belongs to the peptidase M1 family.</text>
</comment>
<feature type="binding site" evidence="15">
    <location>
        <position position="471"/>
    </location>
    <ligand>
        <name>Zn(2+)</name>
        <dbReference type="ChEBI" id="CHEBI:29105"/>
        <note>catalytic</note>
    </ligand>
</feature>
<evidence type="ECO:0000256" key="9">
    <source>
        <dbReference type="ARBA" id="ARBA00022989"/>
    </source>
</evidence>
<dbReference type="Pfam" id="PF17900">
    <property type="entry name" value="Peptidase_M1_N"/>
    <property type="match status" value="1"/>
</dbReference>
<dbReference type="PANTHER" id="PTHR11533:SF42">
    <property type="entry name" value="LEUCYL-CYSTINYL AMINOPEPTIDASE"/>
    <property type="match status" value="1"/>
</dbReference>
<feature type="domain" description="ERAP1-like C-terminal" evidence="20">
    <location>
        <begin position="698"/>
        <end position="1017"/>
    </location>
</feature>
<dbReference type="PANTHER" id="PTHR11533">
    <property type="entry name" value="PROTEASE M1 ZINC METALLOPROTEASE"/>
    <property type="match status" value="1"/>
</dbReference>
<evidence type="ECO:0000256" key="11">
    <source>
        <dbReference type="ARBA" id="ARBA00023136"/>
    </source>
</evidence>
<evidence type="ECO:0000256" key="3">
    <source>
        <dbReference type="ARBA" id="ARBA00022670"/>
    </source>
</evidence>
<dbReference type="CDD" id="cd09601">
    <property type="entry name" value="M1_APN-Q_like"/>
    <property type="match status" value="1"/>
</dbReference>
<feature type="domain" description="Aminopeptidase N-like N-terminal" evidence="21">
    <location>
        <begin position="181"/>
        <end position="366"/>
    </location>
</feature>
<evidence type="ECO:0000256" key="10">
    <source>
        <dbReference type="ARBA" id="ARBA00023049"/>
    </source>
</evidence>
<evidence type="ECO:0000259" key="20">
    <source>
        <dbReference type="Pfam" id="PF11838"/>
    </source>
</evidence>
<dbReference type="SUPFAM" id="SSF63737">
    <property type="entry name" value="Leukotriene A4 hydrolase N-terminal domain"/>
    <property type="match status" value="1"/>
</dbReference>
<evidence type="ECO:0000256" key="16">
    <source>
        <dbReference type="PIRSR" id="PIRSR634016-4"/>
    </source>
</evidence>
<dbReference type="GO" id="GO:0004177">
    <property type="term" value="F:aminopeptidase activity"/>
    <property type="evidence" value="ECO:0007669"/>
    <property type="project" value="UniProtKB-KW"/>
</dbReference>
<evidence type="ECO:0000256" key="12">
    <source>
        <dbReference type="ARBA" id="ARBA00023180"/>
    </source>
</evidence>
<gene>
    <name evidence="22" type="ORF">UPYG_G00183360</name>
</gene>
<keyword evidence="7 15" id="KW-0862">Zinc</keyword>
<keyword evidence="12" id="KW-0325">Glycoprotein</keyword>
<dbReference type="GO" id="GO:0046872">
    <property type="term" value="F:metal ion binding"/>
    <property type="evidence" value="ECO:0007669"/>
    <property type="project" value="UniProtKB-KW"/>
</dbReference>
<dbReference type="Gene3D" id="2.60.40.1730">
    <property type="entry name" value="tricorn interacting facor f3 domain"/>
    <property type="match status" value="1"/>
</dbReference>
<evidence type="ECO:0008006" key="24">
    <source>
        <dbReference type="Google" id="ProtNLM"/>
    </source>
</evidence>
<dbReference type="Gene3D" id="1.25.50.20">
    <property type="match status" value="1"/>
</dbReference>
<dbReference type="InterPro" id="IPR001930">
    <property type="entry name" value="Peptidase_M1"/>
</dbReference>
<name>A0ABD0WR38_UMBPY</name>
<protein>
    <recommendedName>
        <fullName evidence="24">Aminopeptidase</fullName>
    </recommendedName>
</protein>
<keyword evidence="3" id="KW-0645">Protease</keyword>
<keyword evidence="5 15" id="KW-0479">Metal-binding</keyword>
<dbReference type="InterPro" id="IPR042097">
    <property type="entry name" value="Aminopeptidase_N-like_N_sf"/>
</dbReference>
<dbReference type="GO" id="GO:0008237">
    <property type="term" value="F:metallopeptidase activity"/>
    <property type="evidence" value="ECO:0007669"/>
    <property type="project" value="UniProtKB-KW"/>
</dbReference>
<dbReference type="InterPro" id="IPR045357">
    <property type="entry name" value="Aminopeptidase_N-like_N"/>
</dbReference>
<dbReference type="GO" id="GO:0005737">
    <property type="term" value="C:cytoplasm"/>
    <property type="evidence" value="ECO:0007669"/>
    <property type="project" value="UniProtKB-ARBA"/>
</dbReference>
<evidence type="ECO:0000256" key="1">
    <source>
        <dbReference type="ARBA" id="ARBA00010136"/>
    </source>
</evidence>
<feature type="binding site" evidence="15">
    <location>
        <position position="494"/>
    </location>
    <ligand>
        <name>Zn(2+)</name>
        <dbReference type="ChEBI" id="CHEBI:29105"/>
        <note>catalytic</note>
    </ligand>
</feature>
<feature type="domain" description="Peptidase M1 membrane alanine aminopeptidase" evidence="19">
    <location>
        <begin position="400"/>
        <end position="621"/>
    </location>
</feature>
<dbReference type="InterPro" id="IPR034016">
    <property type="entry name" value="M1_APN-typ"/>
</dbReference>
<dbReference type="FunFam" id="1.25.50.20:FF:000003">
    <property type="entry name" value="Leucyl-cystinyl aminopeptidase"/>
    <property type="match status" value="1"/>
</dbReference>
<feature type="region of interest" description="Disordered" evidence="17">
    <location>
        <begin position="1"/>
        <end position="20"/>
    </location>
</feature>
<dbReference type="Gene3D" id="2.60.40.1910">
    <property type="match status" value="1"/>
</dbReference>
<sequence length="1034" mass="117084">MEDPFDSERASLPRNMIENSMFEEEPDVVDLAKDSTAFPGFPALDPDEVVYEPRSSRLLVRGLGENELDEEEEDYESSARLLGMGFMNRSSARSPSSSPYTRQPSPRSCSCPSARVLVLGVFVLVLLSSLAMVLYFVPGCTFTKDGCPKANSSTPIEPVYPNSSTGEPFPWNEPWLPASVQPVTYDLFLTPNLTSMTFTGRTIISMKINHDTKRIVLHSSDLTITNAAFQVGKDKHDKVKVLEYKPWQQIALSFQEDLKAGQLCVLTLDYKANLSNTYEGFYNSSYNDMTGAKRILAATQFEPQAARKAFPCFDEPAFKATFLIRITREPEYISLSNMPKVKTTTLPSGLVEDEFKKTSVNMSTYLVAFIVANFTSVNTNISNTSVSVYSVPEKREHTHYALETACKLLQFYNKVFDVDYPLEKLDLVAIPDFLAGAMENWGLITFRETSLLVGNQSSPLDKQLIANVVAHELAHQWFGNLVTMRWWNDLWLNEGFATYWQYWSLMTEFPQLDAGDDFLEARFMAMAKDSLNSTHPVSVSPQLTSSEAVSEMFDSITYEKGAALLLMLNSTLPEGQFRKGLIKYLNNYRGCNTVTDDLWNSLTQVQVVSQQDSVSDMMRTWTLEKGFPLVTVNCTGGQVTLKQEPFLLTSDNITDTSRLWHIPVTYVNDSCSYEPSCRQMFVMRNKTATLKVSDSVKWLKLNYMNTGFYIVHYGDEGWNQLRDALMANITVLTPHDRAALIHNIFALSRLGRVSFRQVLNLLKYIAKETETAPLKEALSQLSYIYNLLDKRPGLQLVSRMKTYIFNHFGTVMDSQHWEEEDSVSKQELRSSLLQVACNLGRTNCIDGANALYDEWTTSNHTRLIPGDLQRVVFSVAAQTESGWHTLLEAYSRTTYDSEKRKILQALASTQDARRIAWILSAGLEGGIIQTQELPLVISTVSNGFAGHLFSWNFVKENWDRIIEKFPVGSYSIQSIIKSTTSQFSTQTHLDEVQGFFSSLKQRGAQMRSVQEALETIKLNQHWMDRNLPEIRQWL</sequence>
<feature type="site" description="Transition state stabilizer" evidence="16">
    <location>
        <position position="558"/>
    </location>
</feature>
<dbReference type="Gene3D" id="1.10.390.10">
    <property type="entry name" value="Neutral Protease Domain 2"/>
    <property type="match status" value="1"/>
</dbReference>
<dbReference type="Pfam" id="PF01433">
    <property type="entry name" value="Peptidase_M1"/>
    <property type="match status" value="1"/>
</dbReference>
<accession>A0ABD0WR38</accession>
<keyword evidence="8" id="KW-0735">Signal-anchor</keyword>
<keyword evidence="23" id="KW-1185">Reference proteome</keyword>
<keyword evidence="10" id="KW-0482">Metalloprotease</keyword>
<evidence type="ECO:0000256" key="15">
    <source>
        <dbReference type="PIRSR" id="PIRSR634016-3"/>
    </source>
</evidence>
<dbReference type="FunFam" id="2.60.40.1910:FF:000001">
    <property type="entry name" value="Leucyl-cystinyl aminopeptidase"/>
    <property type="match status" value="1"/>
</dbReference>
<dbReference type="EMBL" id="JAGEUA010000005">
    <property type="protein sequence ID" value="KAL0979299.1"/>
    <property type="molecule type" value="Genomic_DNA"/>
</dbReference>
<reference evidence="22 23" key="1">
    <citation type="submission" date="2024-06" db="EMBL/GenBank/DDBJ databases">
        <authorList>
            <person name="Pan Q."/>
            <person name="Wen M."/>
            <person name="Jouanno E."/>
            <person name="Zahm M."/>
            <person name="Klopp C."/>
            <person name="Cabau C."/>
            <person name="Louis A."/>
            <person name="Berthelot C."/>
            <person name="Parey E."/>
            <person name="Roest Crollius H."/>
            <person name="Montfort J."/>
            <person name="Robinson-Rechavi M."/>
            <person name="Bouchez O."/>
            <person name="Lampietro C."/>
            <person name="Lopez Roques C."/>
            <person name="Donnadieu C."/>
            <person name="Postlethwait J."/>
            <person name="Bobe J."/>
            <person name="Verreycken H."/>
            <person name="Guiguen Y."/>
        </authorList>
    </citation>
    <scope>NUCLEOTIDE SEQUENCE [LARGE SCALE GENOMIC DNA]</scope>
    <source>
        <strain evidence="22">Up_M1</strain>
        <tissue evidence="22">Testis</tissue>
    </source>
</reference>
<evidence type="ECO:0000256" key="13">
    <source>
        <dbReference type="ARBA" id="ARBA00060399"/>
    </source>
</evidence>
<dbReference type="InterPro" id="IPR024571">
    <property type="entry name" value="ERAP1-like_C_dom"/>
</dbReference>
<dbReference type="Proteomes" id="UP001557470">
    <property type="component" value="Unassembled WGS sequence"/>
</dbReference>
<evidence type="ECO:0000256" key="8">
    <source>
        <dbReference type="ARBA" id="ARBA00022968"/>
    </source>
</evidence>
<dbReference type="PRINTS" id="PR00756">
    <property type="entry name" value="ALADIPTASE"/>
</dbReference>
<feature type="transmembrane region" description="Helical" evidence="18">
    <location>
        <begin position="116"/>
        <end position="137"/>
    </location>
</feature>
<comment type="subcellular location">
    <subcellularLocation>
        <location evidence="13">Endomembrane system</location>
        <topology evidence="13">Single-pass type II membrane protein</topology>
    </subcellularLocation>
</comment>
<feature type="active site" description="Proton acceptor" evidence="14">
    <location>
        <position position="472"/>
    </location>
</feature>
<dbReference type="GO" id="GO:0006508">
    <property type="term" value="P:proteolysis"/>
    <property type="evidence" value="ECO:0007669"/>
    <property type="project" value="UniProtKB-KW"/>
</dbReference>